<feature type="region of interest" description="Disordered" evidence="1">
    <location>
        <begin position="1"/>
        <end position="20"/>
    </location>
</feature>
<sequence>MRENREHEKQREKEEQKEWEAESVYERKNKYFRSDCREGEKNEKEMKTWENGKHREKEGEEKRKRSERQKLNLRKGKYACHVPEGLGEDINKPVNGPTTVTRVTLCAC</sequence>
<evidence type="ECO:0000256" key="1">
    <source>
        <dbReference type="SAM" id="MobiDB-lite"/>
    </source>
</evidence>
<gene>
    <name evidence="2" type="ORF">Pcinc_037700</name>
</gene>
<evidence type="ECO:0000313" key="2">
    <source>
        <dbReference type="EMBL" id="KAK3855931.1"/>
    </source>
</evidence>
<accession>A0AAE1BS15</accession>
<evidence type="ECO:0000313" key="3">
    <source>
        <dbReference type="Proteomes" id="UP001286313"/>
    </source>
</evidence>
<dbReference type="EMBL" id="JAWQEG010006040">
    <property type="protein sequence ID" value="KAK3855931.1"/>
    <property type="molecule type" value="Genomic_DNA"/>
</dbReference>
<dbReference type="Proteomes" id="UP001286313">
    <property type="component" value="Unassembled WGS sequence"/>
</dbReference>
<comment type="caution">
    <text evidence="2">The sequence shown here is derived from an EMBL/GenBank/DDBJ whole genome shotgun (WGS) entry which is preliminary data.</text>
</comment>
<protein>
    <submittedName>
        <fullName evidence="2">Uncharacterized protein</fullName>
    </submittedName>
</protein>
<reference evidence="2" key="1">
    <citation type="submission" date="2023-10" db="EMBL/GenBank/DDBJ databases">
        <title>Genome assemblies of two species of porcelain crab, Petrolisthes cinctipes and Petrolisthes manimaculis (Anomura: Porcellanidae).</title>
        <authorList>
            <person name="Angst P."/>
        </authorList>
    </citation>
    <scope>NUCLEOTIDE SEQUENCE</scope>
    <source>
        <strain evidence="2">PB745_01</strain>
        <tissue evidence="2">Gill</tissue>
    </source>
</reference>
<proteinExistence type="predicted"/>
<dbReference type="AlphaFoldDB" id="A0AAE1BS15"/>
<name>A0AAE1BS15_PETCI</name>
<organism evidence="2 3">
    <name type="scientific">Petrolisthes cinctipes</name>
    <name type="common">Flat porcelain crab</name>
    <dbReference type="NCBI Taxonomy" id="88211"/>
    <lineage>
        <taxon>Eukaryota</taxon>
        <taxon>Metazoa</taxon>
        <taxon>Ecdysozoa</taxon>
        <taxon>Arthropoda</taxon>
        <taxon>Crustacea</taxon>
        <taxon>Multicrustacea</taxon>
        <taxon>Malacostraca</taxon>
        <taxon>Eumalacostraca</taxon>
        <taxon>Eucarida</taxon>
        <taxon>Decapoda</taxon>
        <taxon>Pleocyemata</taxon>
        <taxon>Anomura</taxon>
        <taxon>Galatheoidea</taxon>
        <taxon>Porcellanidae</taxon>
        <taxon>Petrolisthes</taxon>
    </lineage>
</organism>
<keyword evidence="3" id="KW-1185">Reference proteome</keyword>
<feature type="compositionally biased region" description="Basic and acidic residues" evidence="1">
    <location>
        <begin position="36"/>
        <end position="70"/>
    </location>
</feature>
<feature type="region of interest" description="Disordered" evidence="1">
    <location>
        <begin position="36"/>
        <end position="72"/>
    </location>
</feature>